<dbReference type="AlphaFoldDB" id="A0A3A9Z5T6"/>
<protein>
    <submittedName>
        <fullName evidence="2">Uncharacterized protein</fullName>
    </submittedName>
</protein>
<keyword evidence="1" id="KW-1133">Transmembrane helix</keyword>
<organism evidence="2 3">
    <name type="scientific">Streptomyces hoynatensis</name>
    <dbReference type="NCBI Taxonomy" id="1141874"/>
    <lineage>
        <taxon>Bacteria</taxon>
        <taxon>Bacillati</taxon>
        <taxon>Actinomycetota</taxon>
        <taxon>Actinomycetes</taxon>
        <taxon>Kitasatosporales</taxon>
        <taxon>Streptomycetaceae</taxon>
        <taxon>Streptomyces</taxon>
    </lineage>
</organism>
<sequence>MVGERMSDTVGRFVGRGPDGREHVVRVEVRGRAQLVACETCGWRSNTPLAPRRVALRHLSGSHAVASAERERTPAFWFRTGLSALLVAAILLFAAVRGAGG</sequence>
<proteinExistence type="predicted"/>
<gene>
    <name evidence="2" type="ORF">D7294_12045</name>
</gene>
<accession>A0A3A9Z5T6</accession>
<dbReference type="Proteomes" id="UP000272474">
    <property type="component" value="Unassembled WGS sequence"/>
</dbReference>
<feature type="transmembrane region" description="Helical" evidence="1">
    <location>
        <begin position="76"/>
        <end position="96"/>
    </location>
</feature>
<reference evidence="2 3" key="1">
    <citation type="journal article" date="2014" name="Int. J. Syst. Evol. Microbiol.">
        <title>Streptomyces hoynatensis sp. nov., isolated from deep marine sediment.</title>
        <authorList>
            <person name="Veyisoglu A."/>
            <person name="Sahin N."/>
        </authorList>
    </citation>
    <scope>NUCLEOTIDE SEQUENCE [LARGE SCALE GENOMIC DNA]</scope>
    <source>
        <strain evidence="2 3">KCTC 29097</strain>
    </source>
</reference>
<keyword evidence="1" id="KW-0472">Membrane</keyword>
<dbReference type="EMBL" id="RBAL01000005">
    <property type="protein sequence ID" value="RKN43194.1"/>
    <property type="molecule type" value="Genomic_DNA"/>
</dbReference>
<name>A0A3A9Z5T6_9ACTN</name>
<evidence type="ECO:0000313" key="3">
    <source>
        <dbReference type="Proteomes" id="UP000272474"/>
    </source>
</evidence>
<keyword evidence="1" id="KW-0812">Transmembrane</keyword>
<comment type="caution">
    <text evidence="2">The sequence shown here is derived from an EMBL/GenBank/DDBJ whole genome shotgun (WGS) entry which is preliminary data.</text>
</comment>
<keyword evidence="3" id="KW-1185">Reference proteome</keyword>
<evidence type="ECO:0000313" key="2">
    <source>
        <dbReference type="EMBL" id="RKN43194.1"/>
    </source>
</evidence>
<evidence type="ECO:0000256" key="1">
    <source>
        <dbReference type="SAM" id="Phobius"/>
    </source>
</evidence>